<comment type="caution">
    <text evidence="3">The sequence shown here is derived from an EMBL/GenBank/DDBJ whole genome shotgun (WGS) entry which is preliminary data.</text>
</comment>
<feature type="domain" description="Glutamine amidotransferase type-2" evidence="2">
    <location>
        <begin position="2"/>
        <end position="276"/>
    </location>
</feature>
<dbReference type="InterPro" id="IPR017932">
    <property type="entry name" value="GATase_2_dom"/>
</dbReference>
<evidence type="ECO:0000313" key="3">
    <source>
        <dbReference type="EMBL" id="MFC0678491.1"/>
    </source>
</evidence>
<evidence type="ECO:0000256" key="1">
    <source>
        <dbReference type="ARBA" id="ARBA00022962"/>
    </source>
</evidence>
<dbReference type="EMBL" id="JBHLTG010000002">
    <property type="protein sequence ID" value="MFC0678491.1"/>
    <property type="molecule type" value="Genomic_DNA"/>
</dbReference>
<organism evidence="3 4">
    <name type="scientific">Lysobacter korlensis</name>
    <dbReference type="NCBI Taxonomy" id="553636"/>
    <lineage>
        <taxon>Bacteria</taxon>
        <taxon>Pseudomonadati</taxon>
        <taxon>Pseudomonadota</taxon>
        <taxon>Gammaproteobacteria</taxon>
        <taxon>Lysobacterales</taxon>
        <taxon>Lysobacteraceae</taxon>
        <taxon>Lysobacter</taxon>
    </lineage>
</organism>
<dbReference type="Pfam" id="PF13230">
    <property type="entry name" value="GATase_4"/>
    <property type="match status" value="1"/>
</dbReference>
<accession>A0ABV6RNF4</accession>
<reference evidence="3 4" key="1">
    <citation type="submission" date="2024-09" db="EMBL/GenBank/DDBJ databases">
        <authorList>
            <person name="Sun Q."/>
            <person name="Mori K."/>
        </authorList>
    </citation>
    <scope>NUCLEOTIDE SEQUENCE [LARGE SCALE GENOMIC DNA]</scope>
    <source>
        <strain evidence="3 4">KCTC 23076</strain>
    </source>
</reference>
<name>A0ABV6RNF4_9GAMM</name>
<dbReference type="PANTHER" id="PTHR42824">
    <property type="entry name" value="GLUTAMINE AMIDOTRANSFERASE"/>
    <property type="match status" value="1"/>
</dbReference>
<dbReference type="InterPro" id="IPR029055">
    <property type="entry name" value="Ntn_hydrolases_N"/>
</dbReference>
<dbReference type="InterPro" id="IPR026869">
    <property type="entry name" value="EgtC-like"/>
</dbReference>
<keyword evidence="4" id="KW-1185">Reference proteome</keyword>
<dbReference type="Proteomes" id="UP001589896">
    <property type="component" value="Unassembled WGS sequence"/>
</dbReference>
<gene>
    <name evidence="3" type="ORF">ACFFGH_11640</name>
</gene>
<dbReference type="Gene3D" id="3.60.20.10">
    <property type="entry name" value="Glutamine Phosphoribosylpyrophosphate, subunit 1, domain 1"/>
    <property type="match status" value="1"/>
</dbReference>
<evidence type="ECO:0000313" key="4">
    <source>
        <dbReference type="Proteomes" id="UP001589896"/>
    </source>
</evidence>
<protein>
    <submittedName>
        <fullName evidence="3">Class II glutamine amidotransferase</fullName>
    </submittedName>
</protein>
<dbReference type="PROSITE" id="PS51278">
    <property type="entry name" value="GATASE_TYPE_2"/>
    <property type="match status" value="1"/>
</dbReference>
<evidence type="ECO:0000259" key="2">
    <source>
        <dbReference type="PROSITE" id="PS51278"/>
    </source>
</evidence>
<sequence length="276" mass="30010">MCRLIGFASLASESIGDVIGEQQCDMFQDMSRLHRDGWGTMWLDDERTPGSPTVAAVRSVASGLSDVDLRSSLISQPSRARVAHLRLASKGMPIRPENTHPYLAGNLGFAHNGGIIPTAALRSLLTEKYLAEVQGDTDSELYFALIRQNLRRGGSLSSATVDAVAEIRSRYPSASLNALLLSADQLIAVHASRHTPIPHEEFADSGLPHHELPLEHATDYYRMGYYRSANGSIAFSSVGIDMAGWHELPQESVTTVDLRTLQLEVIALESAESLTA</sequence>
<keyword evidence="1 3" id="KW-0315">Glutamine amidotransferase</keyword>
<dbReference type="SUPFAM" id="SSF56235">
    <property type="entry name" value="N-terminal nucleophile aminohydrolases (Ntn hydrolases)"/>
    <property type="match status" value="1"/>
</dbReference>
<dbReference type="CDD" id="cd01908">
    <property type="entry name" value="YafJ"/>
    <property type="match status" value="1"/>
</dbReference>
<dbReference type="RefSeq" id="WP_386668393.1">
    <property type="nucleotide sequence ID" value="NZ_JBHLTG010000002.1"/>
</dbReference>
<proteinExistence type="predicted"/>
<dbReference type="PANTHER" id="PTHR42824:SF1">
    <property type="entry name" value="GLUTAMINE AMIDOTRANSFERASE YAFJ-RELATED"/>
    <property type="match status" value="1"/>
</dbReference>